<evidence type="ECO:0000256" key="1">
    <source>
        <dbReference type="SAM" id="MobiDB-lite"/>
    </source>
</evidence>
<name>M4BP97_HYAAE</name>
<reference evidence="2" key="2">
    <citation type="submission" date="2015-06" db="UniProtKB">
        <authorList>
            <consortium name="EnsemblProtists"/>
        </authorList>
    </citation>
    <scope>IDENTIFICATION</scope>
    <source>
        <strain evidence="2">Emoy2</strain>
    </source>
</reference>
<keyword evidence="3" id="KW-1185">Reference proteome</keyword>
<dbReference type="VEuPathDB" id="FungiDB:HpaG808236"/>
<proteinExistence type="predicted"/>
<reference evidence="3" key="1">
    <citation type="journal article" date="2010" name="Science">
        <title>Signatures of adaptation to obligate biotrophy in the Hyaloperonospora arabidopsidis genome.</title>
        <authorList>
            <person name="Baxter L."/>
            <person name="Tripathy S."/>
            <person name="Ishaque N."/>
            <person name="Boot N."/>
            <person name="Cabral A."/>
            <person name="Kemen E."/>
            <person name="Thines M."/>
            <person name="Ah-Fong A."/>
            <person name="Anderson R."/>
            <person name="Badejoko W."/>
            <person name="Bittner-Eddy P."/>
            <person name="Boore J.L."/>
            <person name="Chibucos M.C."/>
            <person name="Coates M."/>
            <person name="Dehal P."/>
            <person name="Delehaunty K."/>
            <person name="Dong S."/>
            <person name="Downton P."/>
            <person name="Dumas B."/>
            <person name="Fabro G."/>
            <person name="Fronick C."/>
            <person name="Fuerstenberg S.I."/>
            <person name="Fulton L."/>
            <person name="Gaulin E."/>
            <person name="Govers F."/>
            <person name="Hughes L."/>
            <person name="Humphray S."/>
            <person name="Jiang R.H."/>
            <person name="Judelson H."/>
            <person name="Kamoun S."/>
            <person name="Kyung K."/>
            <person name="Meijer H."/>
            <person name="Minx P."/>
            <person name="Morris P."/>
            <person name="Nelson J."/>
            <person name="Phuntumart V."/>
            <person name="Qutob D."/>
            <person name="Rehmany A."/>
            <person name="Rougon-Cardoso A."/>
            <person name="Ryden P."/>
            <person name="Torto-Alalibo T."/>
            <person name="Studholme D."/>
            <person name="Wang Y."/>
            <person name="Win J."/>
            <person name="Wood J."/>
            <person name="Clifton S.W."/>
            <person name="Rogers J."/>
            <person name="Van den Ackerveken G."/>
            <person name="Jones J.D."/>
            <person name="McDowell J.M."/>
            <person name="Beynon J."/>
            <person name="Tyler B.M."/>
        </authorList>
    </citation>
    <scope>NUCLEOTIDE SEQUENCE [LARGE SCALE GENOMIC DNA]</scope>
    <source>
        <strain evidence="3">Emoy2</strain>
    </source>
</reference>
<feature type="region of interest" description="Disordered" evidence="1">
    <location>
        <begin position="97"/>
        <end position="126"/>
    </location>
</feature>
<sequence length="280" mass="31045">MRGLLASRTSGRYVWLMRGLVGRGFNYGTIVHHAQEVTTQDLTVQTAAFLKCHMLARNQAMVFCLGTQNLGEEPSGGVHGHNGVAAPGRRVLKVSRVSTSSLLSRRRRRKQDRRSERSESPFFAHTYPSLRAPGDLHPCGGTCRRRTTRMSITPRAVSCWHGSCSLHGHLSRTRTPSAAHKHSVCRLIHRVDVIKSTFGTSKQAWRRCDARSGASCAASLSVLVKCTRSARRRRHMRCRSLRRKESNTAKRCTCASITCSALTTLTTTATALLKAARRLP</sequence>
<protein>
    <submittedName>
        <fullName evidence="2">Uncharacterized protein</fullName>
    </submittedName>
</protein>
<evidence type="ECO:0000313" key="2">
    <source>
        <dbReference type="EnsemblProtists" id="HpaP808236"/>
    </source>
</evidence>
<accession>M4BP97</accession>
<organism evidence="2 3">
    <name type="scientific">Hyaloperonospora arabidopsidis (strain Emoy2)</name>
    <name type="common">Downy mildew agent</name>
    <name type="synonym">Peronospora arabidopsidis</name>
    <dbReference type="NCBI Taxonomy" id="559515"/>
    <lineage>
        <taxon>Eukaryota</taxon>
        <taxon>Sar</taxon>
        <taxon>Stramenopiles</taxon>
        <taxon>Oomycota</taxon>
        <taxon>Peronosporomycetes</taxon>
        <taxon>Peronosporales</taxon>
        <taxon>Peronosporaceae</taxon>
        <taxon>Hyaloperonospora</taxon>
    </lineage>
</organism>
<dbReference type="EMBL" id="JH598491">
    <property type="status" value="NOT_ANNOTATED_CDS"/>
    <property type="molecule type" value="Genomic_DNA"/>
</dbReference>
<dbReference type="InParanoid" id="M4BP97"/>
<dbReference type="EnsemblProtists" id="HpaT808236">
    <property type="protein sequence ID" value="HpaP808236"/>
    <property type="gene ID" value="HpaG808236"/>
</dbReference>
<dbReference type="AlphaFoldDB" id="M4BP97"/>
<evidence type="ECO:0000313" key="3">
    <source>
        <dbReference type="Proteomes" id="UP000011713"/>
    </source>
</evidence>
<dbReference type="Proteomes" id="UP000011713">
    <property type="component" value="Unassembled WGS sequence"/>
</dbReference>
<dbReference type="HOGENOM" id="CLU_995537_0_0_1"/>